<comment type="caution">
    <text evidence="1">The sequence shown here is derived from an EMBL/GenBank/DDBJ whole genome shotgun (WGS) entry which is preliminary data.</text>
</comment>
<accession>A0A0D1JNM0</accession>
<dbReference type="Proteomes" id="UP000032274">
    <property type="component" value="Unassembled WGS sequence"/>
</dbReference>
<reference evidence="2 4" key="2">
    <citation type="journal article" date="2017" name="BMC Genomics">
        <title>Prophages and adaptation of Staphylococcus aureus ST398 to the human clinic.</title>
        <authorList>
            <consortium name="Regional Infection Control Group of the Centre Region"/>
            <person name="Diene S.M."/>
            <person name="Corvaglia A.R."/>
            <person name="Francois P."/>
            <person name="van der Mee-Marquet N."/>
        </authorList>
    </citation>
    <scope>NUCLEOTIDE SEQUENCE [LARGE SCALE GENOMIC DNA]</scope>
    <source>
        <strain evidence="2 4">SA13-246</strain>
    </source>
</reference>
<name>A0A0D1JNM0_STAAU</name>
<organism evidence="1 3">
    <name type="scientific">Staphylococcus aureus</name>
    <dbReference type="NCBI Taxonomy" id="1280"/>
    <lineage>
        <taxon>Bacteria</taxon>
        <taxon>Bacillati</taxon>
        <taxon>Bacillota</taxon>
        <taxon>Bacilli</taxon>
        <taxon>Bacillales</taxon>
        <taxon>Staphylococcaceae</taxon>
        <taxon>Staphylococcus</taxon>
    </lineage>
</organism>
<dbReference type="EMBL" id="JXIG01000630">
    <property type="protein sequence ID" value="KIT95546.1"/>
    <property type="molecule type" value="Genomic_DNA"/>
</dbReference>
<sequence>MAGISVLEFNIYTSNFNHCFKFYESKPFDLIIFANASNLSDCSCLK</sequence>
<protein>
    <submittedName>
        <fullName evidence="1">Uncharacterized protein</fullName>
    </submittedName>
</protein>
<evidence type="ECO:0000313" key="2">
    <source>
        <dbReference type="EMBL" id="OWT16754.1"/>
    </source>
</evidence>
<proteinExistence type="predicted"/>
<reference evidence="1 3" key="1">
    <citation type="submission" date="2015-01" db="EMBL/GenBank/DDBJ databases">
        <title>Characterization of Swiss Staphylococcus aureus strains involved in food poisoning.</title>
        <authorList>
            <person name="Crovadore J."/>
            <person name="Chablais R."/>
            <person name="Tonacini J."/>
            <person name="Schnyder B."/>
            <person name="Lefort F."/>
        </authorList>
    </citation>
    <scope>NUCLEOTIDE SEQUENCE [LARGE SCALE GENOMIC DNA]</scope>
    <source>
        <strain evidence="1 3">SA-120</strain>
    </source>
</reference>
<dbReference type="AlphaFoldDB" id="A0A0D1JNM0"/>
<evidence type="ECO:0000313" key="3">
    <source>
        <dbReference type="Proteomes" id="UP000032274"/>
    </source>
</evidence>
<gene>
    <name evidence="2" type="ORF">AS572_06810</name>
    <name evidence="1" type="ORF">QU38_14665</name>
</gene>
<dbReference type="EMBL" id="LNJK01000003">
    <property type="protein sequence ID" value="OWT16754.1"/>
    <property type="molecule type" value="Genomic_DNA"/>
</dbReference>
<evidence type="ECO:0000313" key="1">
    <source>
        <dbReference type="EMBL" id="KIT95546.1"/>
    </source>
</evidence>
<dbReference type="Proteomes" id="UP000197894">
    <property type="component" value="Unassembled WGS sequence"/>
</dbReference>
<evidence type="ECO:0000313" key="4">
    <source>
        <dbReference type="Proteomes" id="UP000197894"/>
    </source>
</evidence>